<proteinExistence type="predicted"/>
<dbReference type="CDD" id="cd16100">
    <property type="entry name" value="ARID"/>
    <property type="match status" value="1"/>
</dbReference>
<feature type="region of interest" description="Disordered" evidence="1">
    <location>
        <begin position="182"/>
        <end position="215"/>
    </location>
</feature>
<feature type="domain" description="ARID" evidence="2">
    <location>
        <begin position="78"/>
        <end position="171"/>
    </location>
</feature>
<evidence type="ECO:0000256" key="1">
    <source>
        <dbReference type="SAM" id="MobiDB-lite"/>
    </source>
</evidence>
<dbReference type="EMBL" id="OZ075123">
    <property type="protein sequence ID" value="CAL4916980.1"/>
    <property type="molecule type" value="Genomic_DNA"/>
</dbReference>
<dbReference type="SMART" id="SM01014">
    <property type="entry name" value="ARID"/>
    <property type="match status" value="1"/>
</dbReference>
<dbReference type="Pfam" id="PF01388">
    <property type="entry name" value="ARID"/>
    <property type="match status" value="1"/>
</dbReference>
<feature type="compositionally biased region" description="Low complexity" evidence="1">
    <location>
        <begin position="21"/>
        <end position="37"/>
    </location>
</feature>
<reference evidence="4" key="1">
    <citation type="submission" date="2024-06" db="EMBL/GenBank/DDBJ databases">
        <authorList>
            <person name="Ryan C."/>
        </authorList>
    </citation>
    <scope>NUCLEOTIDE SEQUENCE [LARGE SCALE GENOMIC DNA]</scope>
</reference>
<gene>
    <name evidence="3" type="ORF">URODEC1_LOCUS18302</name>
</gene>
<evidence type="ECO:0000313" key="3">
    <source>
        <dbReference type="EMBL" id="CAL4916980.1"/>
    </source>
</evidence>
<evidence type="ECO:0000313" key="4">
    <source>
        <dbReference type="Proteomes" id="UP001497457"/>
    </source>
</evidence>
<evidence type="ECO:0000259" key="2">
    <source>
        <dbReference type="PROSITE" id="PS51011"/>
    </source>
</evidence>
<reference evidence="3 4" key="2">
    <citation type="submission" date="2024-10" db="EMBL/GenBank/DDBJ databases">
        <authorList>
            <person name="Ryan C."/>
        </authorList>
    </citation>
    <scope>NUCLEOTIDE SEQUENCE [LARGE SCALE GENOMIC DNA]</scope>
</reference>
<dbReference type="PROSITE" id="PS51011">
    <property type="entry name" value="ARID"/>
    <property type="match status" value="1"/>
</dbReference>
<dbReference type="InterPro" id="IPR001606">
    <property type="entry name" value="ARID_dom"/>
</dbReference>
<sequence length="508" mass="54647">MAGTPVPPPSNSTALAFKSNASGPSPGHAPAAAAPASTEAAAPQVHVPSHAVLAVVGELRAHGFLAGLEIPEAELTDARAPAQFVGVLAAFLTEAGPAGATPPLPIPTPALANGRKVELLRLFLAVRAHGGFAAVADWATVAEAVGLDPAAGAAVKLLYDKYLALLERSISNYRDYHEVVESSGNGDRRLGSKKDRFLSPTGGPTSAGSAHQKRKRDSLVGMLNWVRLVANMVAKNPGKPGVIGRKRNSSSHISTAVLLRRQMFANIDCRSGSSSQNGLSSEEVARENEWDDVIPTLQNIGRISAAPIRPRGQADIPEWTGKPSSPYDDPHALKFLGEPILLPKTGEDPDVSSIGKGRQDDCNCQFPGSIACVRFHVTERKMELKRELGSAFYEMGFHQMGEDLALTWTKDEEKKFNTTIRGNLPSSRSKYNFWDKLLAVFRSKGREGLVSYYHNVFQVRRRAYQNRLTPKSPDSDEDSMEPGFLYLRQGGGQSSSSSSAACRTRKSS</sequence>
<feature type="region of interest" description="Disordered" evidence="1">
    <location>
        <begin position="467"/>
        <end position="508"/>
    </location>
</feature>
<dbReference type="SUPFAM" id="SSF46774">
    <property type="entry name" value="ARID-like"/>
    <property type="match status" value="1"/>
</dbReference>
<accession>A0ABC8WXL8</accession>
<keyword evidence="4" id="KW-1185">Reference proteome</keyword>
<dbReference type="PANTHER" id="PTHR46872:SF10">
    <property type="entry name" value="MYB-LIKE DOMAIN-CONTAINING PROTEIN"/>
    <property type="match status" value="1"/>
</dbReference>
<dbReference type="SMART" id="SM00501">
    <property type="entry name" value="BRIGHT"/>
    <property type="match status" value="1"/>
</dbReference>
<dbReference type="Proteomes" id="UP001497457">
    <property type="component" value="Chromosome 13rd"/>
</dbReference>
<organism evidence="3 4">
    <name type="scientific">Urochloa decumbens</name>
    <dbReference type="NCBI Taxonomy" id="240449"/>
    <lineage>
        <taxon>Eukaryota</taxon>
        <taxon>Viridiplantae</taxon>
        <taxon>Streptophyta</taxon>
        <taxon>Embryophyta</taxon>
        <taxon>Tracheophyta</taxon>
        <taxon>Spermatophyta</taxon>
        <taxon>Magnoliopsida</taxon>
        <taxon>Liliopsida</taxon>
        <taxon>Poales</taxon>
        <taxon>Poaceae</taxon>
        <taxon>PACMAD clade</taxon>
        <taxon>Panicoideae</taxon>
        <taxon>Panicodae</taxon>
        <taxon>Paniceae</taxon>
        <taxon>Melinidinae</taxon>
        <taxon>Urochloa</taxon>
    </lineage>
</organism>
<dbReference type="InterPro" id="IPR036431">
    <property type="entry name" value="ARID_dom_sf"/>
</dbReference>
<feature type="compositionally biased region" description="Basic and acidic residues" evidence="1">
    <location>
        <begin position="182"/>
        <end position="197"/>
    </location>
</feature>
<dbReference type="Gene3D" id="1.10.150.60">
    <property type="entry name" value="ARID DNA-binding domain"/>
    <property type="match status" value="1"/>
</dbReference>
<feature type="compositionally biased region" description="Pro residues" evidence="1">
    <location>
        <begin position="1"/>
        <end position="10"/>
    </location>
</feature>
<name>A0ABC8WXL8_9POAL</name>
<feature type="region of interest" description="Disordered" evidence="1">
    <location>
        <begin position="1"/>
        <end position="37"/>
    </location>
</feature>
<dbReference type="PANTHER" id="PTHR46872">
    <property type="entry name" value="DNA BINDING PROTEIN"/>
    <property type="match status" value="1"/>
</dbReference>
<dbReference type="AlphaFoldDB" id="A0ABC8WXL8"/>
<protein>
    <recommendedName>
        <fullName evidence="2">ARID domain-containing protein</fullName>
    </recommendedName>
</protein>